<dbReference type="Pfam" id="PF00553">
    <property type="entry name" value="CBM_2"/>
    <property type="match status" value="1"/>
</dbReference>
<dbReference type="EMBL" id="CP108341">
    <property type="protein sequence ID" value="WTW30767.1"/>
    <property type="molecule type" value="Genomic_DNA"/>
</dbReference>
<dbReference type="PROSITE" id="PS51173">
    <property type="entry name" value="CBM2"/>
    <property type="match status" value="1"/>
</dbReference>
<evidence type="ECO:0000259" key="5">
    <source>
        <dbReference type="PROSITE" id="PS51173"/>
    </source>
</evidence>
<dbReference type="Proteomes" id="UP001621512">
    <property type="component" value="Chromosome"/>
</dbReference>
<name>A0ABZ1MUH5_STREF</name>
<reference evidence="6 7" key="1">
    <citation type="submission" date="2022-10" db="EMBL/GenBank/DDBJ databases">
        <title>The complete genomes of actinobacterial strains from the NBC collection.</title>
        <authorList>
            <person name="Joergensen T.S."/>
            <person name="Alvarez Arevalo M."/>
            <person name="Sterndorff E.B."/>
            <person name="Faurdal D."/>
            <person name="Vuksanovic O."/>
            <person name="Mourched A.-S."/>
            <person name="Charusanti P."/>
            <person name="Shaw S."/>
            <person name="Blin K."/>
            <person name="Weber T."/>
        </authorList>
    </citation>
    <scope>NUCLEOTIDE SEQUENCE [LARGE SCALE GENOMIC DNA]</scope>
    <source>
        <strain evidence="6 7">NBC_00017</strain>
    </source>
</reference>
<proteinExistence type="predicted"/>
<keyword evidence="4" id="KW-0472">Membrane</keyword>
<protein>
    <submittedName>
        <fullName evidence="6">Cellulose-binding domain-containing protein</fullName>
    </submittedName>
</protein>
<dbReference type="InterPro" id="IPR008965">
    <property type="entry name" value="CBM2/CBM3_carb-bd_dom_sf"/>
</dbReference>
<feature type="domain" description="CBM2" evidence="5">
    <location>
        <begin position="391"/>
        <end position="499"/>
    </location>
</feature>
<feature type="region of interest" description="Disordered" evidence="3">
    <location>
        <begin position="317"/>
        <end position="396"/>
    </location>
</feature>
<keyword evidence="2" id="KW-0624">Polysaccharide degradation</keyword>
<evidence type="ECO:0000313" key="6">
    <source>
        <dbReference type="EMBL" id="WTW30767.1"/>
    </source>
</evidence>
<dbReference type="InterPro" id="IPR001919">
    <property type="entry name" value="CBD2"/>
</dbReference>
<sequence length="500" mass="53239">MPDLPTPQDASEAALFSECWDAVLAYADLCTSGSTAAAQLGREAFAHGIREARAADAGPVRASGRRPARLPRIPLLLTAVRTTAAAWEEAGEGHKLDPDLRLWLNSDKAARYTGPPLQRPLALRGLRDLQQADAELLWLAEVEALPLSLVARRLGLDPATADDELQQVRTLFRDRCHRNHLDTPMDARCRSYARLLDAVTRAPAADAPGDLSRHLATCVQCAEAAACLRLHGGGLPGALAGGVIGWGGLAYLERRRRAAEVRLGAGRPGRAELASGEPEDGAQKARVARNGLLVAAVLVSVLALGVSMMPFGGGDDDLGARGDAGRQPVADPDLSVPSVPSLPPATSKPAGKATEHTENRGKSQKPGKPESGDSRTEPQGTSSPTDRPEDRESEDPTCRVEYDLVNQWPDGFQATVTVTTNEPLDSWRVSWSFRDGQQVGQMWDASVSQNGSRVTATAADYNKSVQAGDDLAFGFLASWRGKNSPPYDFELNGEGCAKTG</sequence>
<accession>A0ABZ1MUH5</accession>
<feature type="transmembrane region" description="Helical" evidence="4">
    <location>
        <begin position="233"/>
        <end position="252"/>
    </location>
</feature>
<keyword evidence="4" id="KW-1133">Transmembrane helix</keyword>
<feature type="compositionally biased region" description="Basic and acidic residues" evidence="3">
    <location>
        <begin position="353"/>
        <end position="376"/>
    </location>
</feature>
<keyword evidence="1" id="KW-0732">Signal</keyword>
<dbReference type="SMART" id="SM00637">
    <property type="entry name" value="CBD_II"/>
    <property type="match status" value="1"/>
</dbReference>
<gene>
    <name evidence="6" type="ORF">OHU35_33825</name>
</gene>
<feature type="compositionally biased region" description="Basic and acidic residues" evidence="3">
    <location>
        <begin position="386"/>
        <end position="396"/>
    </location>
</feature>
<dbReference type="InterPro" id="IPR012291">
    <property type="entry name" value="CBM2_carb-bd_dom_sf"/>
</dbReference>
<evidence type="ECO:0000256" key="3">
    <source>
        <dbReference type="SAM" id="MobiDB-lite"/>
    </source>
</evidence>
<organism evidence="6 7">
    <name type="scientific">Streptomyces purpurascens</name>
    <dbReference type="NCBI Taxonomy" id="1924"/>
    <lineage>
        <taxon>Bacteria</taxon>
        <taxon>Bacillati</taxon>
        <taxon>Actinomycetota</taxon>
        <taxon>Actinomycetes</taxon>
        <taxon>Kitasatosporales</taxon>
        <taxon>Streptomycetaceae</taxon>
        <taxon>Streptomyces</taxon>
    </lineage>
</organism>
<dbReference type="SUPFAM" id="SSF49384">
    <property type="entry name" value="Carbohydrate-binding domain"/>
    <property type="match status" value="1"/>
</dbReference>
<keyword evidence="2" id="KW-0119">Carbohydrate metabolism</keyword>
<keyword evidence="7" id="KW-1185">Reference proteome</keyword>
<evidence type="ECO:0000313" key="7">
    <source>
        <dbReference type="Proteomes" id="UP001621512"/>
    </source>
</evidence>
<feature type="compositionally biased region" description="Low complexity" evidence="3">
    <location>
        <begin position="325"/>
        <end position="339"/>
    </location>
</feature>
<feature type="transmembrane region" description="Helical" evidence="4">
    <location>
        <begin position="292"/>
        <end position="311"/>
    </location>
</feature>
<keyword evidence="4" id="KW-0812">Transmembrane</keyword>
<evidence type="ECO:0000256" key="4">
    <source>
        <dbReference type="SAM" id="Phobius"/>
    </source>
</evidence>
<dbReference type="RefSeq" id="WP_189721415.1">
    <property type="nucleotide sequence ID" value="NZ_BMUK01000001.1"/>
</dbReference>
<dbReference type="Gene3D" id="2.60.40.290">
    <property type="match status" value="1"/>
</dbReference>
<evidence type="ECO:0000256" key="2">
    <source>
        <dbReference type="ARBA" id="ARBA00023326"/>
    </source>
</evidence>
<evidence type="ECO:0000256" key="1">
    <source>
        <dbReference type="ARBA" id="ARBA00022729"/>
    </source>
</evidence>